<comment type="catalytic activity">
    <reaction evidence="9">
        <text>[(1-&gt;4)-alpha-D-galacturonosyl methyl ester](n) + n H2O = [(1-&gt;4)-alpha-D-galacturonosyl](n) + n methanol + n H(+)</text>
        <dbReference type="Rhea" id="RHEA:22380"/>
        <dbReference type="Rhea" id="RHEA-COMP:14570"/>
        <dbReference type="Rhea" id="RHEA-COMP:14573"/>
        <dbReference type="ChEBI" id="CHEBI:15377"/>
        <dbReference type="ChEBI" id="CHEBI:15378"/>
        <dbReference type="ChEBI" id="CHEBI:17790"/>
        <dbReference type="ChEBI" id="CHEBI:140522"/>
        <dbReference type="ChEBI" id="CHEBI:140523"/>
        <dbReference type="EC" id="3.1.1.11"/>
    </reaction>
</comment>
<evidence type="ECO:0000256" key="3">
    <source>
        <dbReference type="ARBA" id="ARBA00008891"/>
    </source>
</evidence>
<keyword evidence="7" id="KW-0063">Aspartyl esterase</keyword>
<keyword evidence="6" id="KW-0378">Hydrolase</keyword>
<evidence type="ECO:0000256" key="9">
    <source>
        <dbReference type="ARBA" id="ARBA00047928"/>
    </source>
</evidence>
<keyword evidence="5" id="KW-0134">Cell wall</keyword>
<proteinExistence type="inferred from homology"/>
<evidence type="ECO:0000256" key="8">
    <source>
        <dbReference type="ARBA" id="ARBA00023180"/>
    </source>
</evidence>
<dbReference type="AlphaFoldDB" id="A0AAV2EGG6"/>
<sequence length="355" mass="38783">MSCRRQTSSPLTHQLFLSLVLLACLCGSGCRATAPPAKYCRLNRSDKYGVAYTITVDNSGHGPAANFTTVQRAIDSVPVGNSQWVRIQISPGKFTEKVVIGENKPCIFLHGAGRASTSIEWDDHEDKPTSPIFAAFADDIVAKGITFKNKYNIGPGDLVWKRATAARIGGDRSAFFECGFVGLQDTFLDDDGRHLFSNCYIEGAMDFIYGAGKSIYKECEISLNIGKYEPGLAGSITAQKKELPGEESGFVFDGCEFSGTGKAILGRAWGAYSTVVVYNSSIGDIIVPQGWDAWGYVGHEANLTYVEANNRGKGANTSKRVPWMKRLNPAQLRSYVDISFIDRDGWLRNLPRISS</sequence>
<dbReference type="EC" id="3.1.1.11" evidence="4"/>
<dbReference type="PANTHER" id="PTHR31321">
    <property type="entry name" value="ACYL-COA THIOESTER HYDROLASE YBHC-RELATED"/>
    <property type="match status" value="1"/>
</dbReference>
<evidence type="ECO:0000313" key="14">
    <source>
        <dbReference type="Proteomes" id="UP001497516"/>
    </source>
</evidence>
<comment type="pathway">
    <text evidence="2">Glycan metabolism; pectin degradation; 2-dehydro-3-deoxy-D-gluconate from pectin: step 1/5.</text>
</comment>
<evidence type="ECO:0000256" key="4">
    <source>
        <dbReference type="ARBA" id="ARBA00013229"/>
    </source>
</evidence>
<feature type="signal peptide" evidence="11">
    <location>
        <begin position="1"/>
        <end position="32"/>
    </location>
</feature>
<feature type="domain" description="Pectinesterase catalytic" evidence="12">
    <location>
        <begin position="64"/>
        <end position="342"/>
    </location>
</feature>
<keyword evidence="14" id="KW-1185">Reference proteome</keyword>
<dbReference type="InterPro" id="IPR000070">
    <property type="entry name" value="Pectinesterase_cat"/>
</dbReference>
<evidence type="ECO:0000256" key="2">
    <source>
        <dbReference type="ARBA" id="ARBA00005184"/>
    </source>
</evidence>
<evidence type="ECO:0000256" key="6">
    <source>
        <dbReference type="ARBA" id="ARBA00022801"/>
    </source>
</evidence>
<comment type="subcellular location">
    <subcellularLocation>
        <location evidence="1">Secreted</location>
        <location evidence="1">Cell wall</location>
    </subcellularLocation>
</comment>
<dbReference type="SUPFAM" id="SSF51126">
    <property type="entry name" value="Pectin lyase-like"/>
    <property type="match status" value="1"/>
</dbReference>
<dbReference type="PANTHER" id="PTHR31321:SF106">
    <property type="entry name" value="PECTINESTERASE CATALYTIC DOMAIN-CONTAINING PROTEIN"/>
    <property type="match status" value="1"/>
</dbReference>
<dbReference type="PROSITE" id="PS51257">
    <property type="entry name" value="PROKAR_LIPOPROTEIN"/>
    <property type="match status" value="1"/>
</dbReference>
<dbReference type="Proteomes" id="UP001497516">
    <property type="component" value="Chromosome 4"/>
</dbReference>
<comment type="function">
    <text evidence="10">Acts in the modification of cell walls via demethylesterification of cell wall pectin.</text>
</comment>
<evidence type="ECO:0000313" key="13">
    <source>
        <dbReference type="EMBL" id="CAL1384909.1"/>
    </source>
</evidence>
<dbReference type="Gene3D" id="2.160.20.10">
    <property type="entry name" value="Single-stranded right-handed beta-helix, Pectin lyase-like"/>
    <property type="match status" value="1"/>
</dbReference>
<evidence type="ECO:0000256" key="10">
    <source>
        <dbReference type="ARBA" id="ARBA00057335"/>
    </source>
</evidence>
<keyword evidence="5" id="KW-0964">Secreted</keyword>
<dbReference type="FunFam" id="2.160.20.10:FF:000013">
    <property type="entry name" value="Pectinesterase"/>
    <property type="match status" value="1"/>
</dbReference>
<reference evidence="13 14" key="1">
    <citation type="submission" date="2024-04" db="EMBL/GenBank/DDBJ databases">
        <authorList>
            <person name="Fracassetti M."/>
        </authorList>
    </citation>
    <scope>NUCLEOTIDE SEQUENCE [LARGE SCALE GENOMIC DNA]</scope>
</reference>
<keyword evidence="8" id="KW-0325">Glycoprotein</keyword>
<organism evidence="13 14">
    <name type="scientific">Linum trigynum</name>
    <dbReference type="NCBI Taxonomy" id="586398"/>
    <lineage>
        <taxon>Eukaryota</taxon>
        <taxon>Viridiplantae</taxon>
        <taxon>Streptophyta</taxon>
        <taxon>Embryophyta</taxon>
        <taxon>Tracheophyta</taxon>
        <taxon>Spermatophyta</taxon>
        <taxon>Magnoliopsida</taxon>
        <taxon>eudicotyledons</taxon>
        <taxon>Gunneridae</taxon>
        <taxon>Pentapetalae</taxon>
        <taxon>rosids</taxon>
        <taxon>fabids</taxon>
        <taxon>Malpighiales</taxon>
        <taxon>Linaceae</taxon>
        <taxon>Linum</taxon>
    </lineage>
</organism>
<keyword evidence="11" id="KW-0732">Signal</keyword>
<evidence type="ECO:0000256" key="5">
    <source>
        <dbReference type="ARBA" id="ARBA00022512"/>
    </source>
</evidence>
<comment type="similarity">
    <text evidence="3">Belongs to the pectinesterase family.</text>
</comment>
<evidence type="ECO:0000256" key="1">
    <source>
        <dbReference type="ARBA" id="ARBA00004191"/>
    </source>
</evidence>
<dbReference type="InterPro" id="IPR011050">
    <property type="entry name" value="Pectin_lyase_fold/virulence"/>
</dbReference>
<gene>
    <name evidence="13" type="ORF">LTRI10_LOCUS26079</name>
</gene>
<protein>
    <recommendedName>
        <fullName evidence="4">pectinesterase</fullName>
        <ecNumber evidence="4">3.1.1.11</ecNumber>
    </recommendedName>
</protein>
<dbReference type="EMBL" id="OZ034817">
    <property type="protein sequence ID" value="CAL1384909.1"/>
    <property type="molecule type" value="Genomic_DNA"/>
</dbReference>
<dbReference type="GO" id="GO:0030599">
    <property type="term" value="F:pectinesterase activity"/>
    <property type="evidence" value="ECO:0007669"/>
    <property type="project" value="UniProtKB-EC"/>
</dbReference>
<dbReference type="InterPro" id="IPR012334">
    <property type="entry name" value="Pectin_lyas_fold"/>
</dbReference>
<accession>A0AAV2EGG6</accession>
<name>A0AAV2EGG6_9ROSI</name>
<evidence type="ECO:0000256" key="11">
    <source>
        <dbReference type="SAM" id="SignalP"/>
    </source>
</evidence>
<dbReference type="GO" id="GO:0042545">
    <property type="term" value="P:cell wall modification"/>
    <property type="evidence" value="ECO:0007669"/>
    <property type="project" value="InterPro"/>
</dbReference>
<dbReference type="GO" id="GO:0045490">
    <property type="term" value="P:pectin catabolic process"/>
    <property type="evidence" value="ECO:0007669"/>
    <property type="project" value="TreeGrafter"/>
</dbReference>
<feature type="chain" id="PRO_5043348582" description="pectinesterase" evidence="11">
    <location>
        <begin position="33"/>
        <end position="355"/>
    </location>
</feature>
<evidence type="ECO:0000259" key="12">
    <source>
        <dbReference type="Pfam" id="PF01095"/>
    </source>
</evidence>
<evidence type="ECO:0000256" key="7">
    <source>
        <dbReference type="ARBA" id="ARBA00023085"/>
    </source>
</evidence>
<dbReference type="Pfam" id="PF01095">
    <property type="entry name" value="Pectinesterase"/>
    <property type="match status" value="1"/>
</dbReference>